<keyword evidence="2" id="KW-1185">Reference proteome</keyword>
<dbReference type="EMBL" id="ANIZ01001124">
    <property type="protein sequence ID" value="ETI49187.1"/>
    <property type="molecule type" value="Genomic_DNA"/>
</dbReference>
<comment type="caution">
    <text evidence="1">The sequence shown here is derived from an EMBL/GenBank/DDBJ whole genome shotgun (WGS) entry which is preliminary data.</text>
</comment>
<gene>
    <name evidence="1" type="ORF">F443_06892</name>
</gene>
<dbReference type="HOGENOM" id="CLU_2202212_0_0_1"/>
<proteinExistence type="predicted"/>
<dbReference type="AlphaFoldDB" id="V9FFI8"/>
<sequence length="108" mass="11744">MREENSILAQCELRCFARISRSSGAATAAITSSSAWYACWMRCLACPPMPAGGGIPSKRSISSSPTRMGRDLLEFIAGMIVKNTQHLQGKFAEGVGKDFFPGSRLYFC</sequence>
<evidence type="ECO:0000313" key="1">
    <source>
        <dbReference type="EMBL" id="ETI49187.1"/>
    </source>
</evidence>
<protein>
    <submittedName>
        <fullName evidence="1">Uncharacterized protein</fullName>
    </submittedName>
</protein>
<evidence type="ECO:0000313" key="2">
    <source>
        <dbReference type="Proteomes" id="UP000018721"/>
    </source>
</evidence>
<dbReference type="Proteomes" id="UP000018721">
    <property type="component" value="Unassembled WGS sequence"/>
</dbReference>
<reference evidence="1 2" key="1">
    <citation type="submission" date="2013-11" db="EMBL/GenBank/DDBJ databases">
        <title>The Genome Sequence of Phytophthora parasitica P1569.</title>
        <authorList>
            <consortium name="The Broad Institute Genomics Platform"/>
            <person name="Russ C."/>
            <person name="Tyler B."/>
            <person name="Panabieres F."/>
            <person name="Shan W."/>
            <person name="Tripathy S."/>
            <person name="Grunwald N."/>
            <person name="Machado M."/>
            <person name="Johnson C.S."/>
            <person name="Arredondo F."/>
            <person name="Hong C."/>
            <person name="Coffey M."/>
            <person name="Young S.K."/>
            <person name="Zeng Q."/>
            <person name="Gargeya S."/>
            <person name="Fitzgerald M."/>
            <person name="Abouelleil A."/>
            <person name="Alvarado L."/>
            <person name="Chapman S.B."/>
            <person name="Gainer-Dewar J."/>
            <person name="Goldberg J."/>
            <person name="Griggs A."/>
            <person name="Gujja S."/>
            <person name="Hansen M."/>
            <person name="Howarth C."/>
            <person name="Imamovic A."/>
            <person name="Ireland A."/>
            <person name="Larimer J."/>
            <person name="McCowan C."/>
            <person name="Murphy C."/>
            <person name="Pearson M."/>
            <person name="Poon T.W."/>
            <person name="Priest M."/>
            <person name="Roberts A."/>
            <person name="Saif S."/>
            <person name="Shea T."/>
            <person name="Sykes S."/>
            <person name="Wortman J."/>
            <person name="Nusbaum C."/>
            <person name="Birren B."/>
        </authorList>
    </citation>
    <scope>NUCLEOTIDE SEQUENCE [LARGE SCALE GENOMIC DNA]</scope>
    <source>
        <strain evidence="1 2">P1569</strain>
    </source>
</reference>
<accession>V9FFI8</accession>
<organism evidence="1 2">
    <name type="scientific">Phytophthora nicotianae P1569</name>
    <dbReference type="NCBI Taxonomy" id="1317065"/>
    <lineage>
        <taxon>Eukaryota</taxon>
        <taxon>Sar</taxon>
        <taxon>Stramenopiles</taxon>
        <taxon>Oomycota</taxon>
        <taxon>Peronosporomycetes</taxon>
        <taxon>Peronosporales</taxon>
        <taxon>Peronosporaceae</taxon>
        <taxon>Phytophthora</taxon>
    </lineage>
</organism>
<name>V9FFI8_PHYNI</name>